<dbReference type="InterPro" id="IPR004158">
    <property type="entry name" value="DUF247_pln"/>
</dbReference>
<protein>
    <submittedName>
        <fullName evidence="1">Uncharacterized protein</fullName>
    </submittedName>
</protein>
<organism evidence="1">
    <name type="scientific">Salix viminalis</name>
    <name type="common">Common osier</name>
    <name type="synonym">Basket willow</name>
    <dbReference type="NCBI Taxonomy" id="40686"/>
    <lineage>
        <taxon>Eukaryota</taxon>
        <taxon>Viridiplantae</taxon>
        <taxon>Streptophyta</taxon>
        <taxon>Embryophyta</taxon>
        <taxon>Tracheophyta</taxon>
        <taxon>Spermatophyta</taxon>
        <taxon>Magnoliopsida</taxon>
        <taxon>eudicotyledons</taxon>
        <taxon>Gunneridae</taxon>
        <taxon>Pentapetalae</taxon>
        <taxon>rosids</taxon>
        <taxon>fabids</taxon>
        <taxon>Malpighiales</taxon>
        <taxon>Salicaceae</taxon>
        <taxon>Saliceae</taxon>
        <taxon>Salix</taxon>
    </lineage>
</organism>
<evidence type="ECO:0000313" key="1">
    <source>
        <dbReference type="EMBL" id="VFU42349.1"/>
    </source>
</evidence>
<sequence>MESVGTPVGDQEFLAIRLLESNEKIFTPQVASLGPLHHGKEELKAMEEHYIVFARFSSMEQPNHGGVN</sequence>
<proteinExistence type="predicted"/>
<accession>A0A6N2LYH5</accession>
<name>A0A6N2LYH5_SALVM</name>
<dbReference type="EMBL" id="CAADRP010001577">
    <property type="protein sequence ID" value="VFU42349.1"/>
    <property type="molecule type" value="Genomic_DNA"/>
</dbReference>
<dbReference type="AlphaFoldDB" id="A0A6N2LYH5"/>
<dbReference type="Pfam" id="PF03140">
    <property type="entry name" value="DUF247"/>
    <property type="match status" value="1"/>
</dbReference>
<reference evidence="1" key="1">
    <citation type="submission" date="2019-03" db="EMBL/GenBank/DDBJ databases">
        <authorList>
            <person name="Mank J."/>
            <person name="Almeida P."/>
        </authorList>
    </citation>
    <scope>NUCLEOTIDE SEQUENCE</scope>
    <source>
        <strain evidence="1">78183</strain>
    </source>
</reference>
<gene>
    <name evidence="1" type="ORF">SVIM_LOCUS253563</name>
</gene>